<keyword evidence="3" id="KW-1185">Reference proteome</keyword>
<dbReference type="SUPFAM" id="SSF47413">
    <property type="entry name" value="lambda repressor-like DNA-binding domains"/>
    <property type="match status" value="1"/>
</dbReference>
<dbReference type="Proteomes" id="UP000266118">
    <property type="component" value="Chromosome"/>
</dbReference>
<accession>A0A386HLZ4</accession>
<protein>
    <submittedName>
        <fullName evidence="2">XRE family transcriptional regulator</fullName>
    </submittedName>
</protein>
<dbReference type="RefSeq" id="WP_119984352.1">
    <property type="nucleotide sequence ID" value="NZ_CP032489.1"/>
</dbReference>
<dbReference type="InterPro" id="IPR001387">
    <property type="entry name" value="Cro/C1-type_HTH"/>
</dbReference>
<reference evidence="2 3" key="1">
    <citation type="submission" date="2018-09" db="EMBL/GenBank/DDBJ databases">
        <title>Arachidicoccus sp. nov., a bacterium isolated from soil.</title>
        <authorList>
            <person name="Weon H.-Y."/>
            <person name="Kwon S.-W."/>
            <person name="Lee S.A."/>
        </authorList>
    </citation>
    <scope>NUCLEOTIDE SEQUENCE [LARGE SCALE GENOMIC DNA]</scope>
    <source>
        <strain evidence="2 3">KIS59-12</strain>
    </source>
</reference>
<evidence type="ECO:0000313" key="2">
    <source>
        <dbReference type="EMBL" id="AYD46384.1"/>
    </source>
</evidence>
<organism evidence="2 3">
    <name type="scientific">Arachidicoccus soli</name>
    <dbReference type="NCBI Taxonomy" id="2341117"/>
    <lineage>
        <taxon>Bacteria</taxon>
        <taxon>Pseudomonadati</taxon>
        <taxon>Bacteroidota</taxon>
        <taxon>Chitinophagia</taxon>
        <taxon>Chitinophagales</taxon>
        <taxon>Chitinophagaceae</taxon>
        <taxon>Arachidicoccus</taxon>
    </lineage>
</organism>
<proteinExistence type="predicted"/>
<sequence length="82" mass="9573">MHNDQKNKFLVEFGAYLKNRREKTLKEDNLLQFSYLSNLDNSKLAKIEKGKIDIQFSTLIEIAKAYKLTDKAILGFKFISDE</sequence>
<evidence type="ECO:0000259" key="1">
    <source>
        <dbReference type="PROSITE" id="PS50943"/>
    </source>
</evidence>
<dbReference type="PROSITE" id="PS50943">
    <property type="entry name" value="HTH_CROC1"/>
    <property type="match status" value="1"/>
</dbReference>
<dbReference type="Gene3D" id="1.10.260.40">
    <property type="entry name" value="lambda repressor-like DNA-binding domains"/>
    <property type="match status" value="1"/>
</dbReference>
<dbReference type="KEGG" id="ark:D6B99_01375"/>
<dbReference type="AlphaFoldDB" id="A0A386HLZ4"/>
<gene>
    <name evidence="2" type="ORF">D6B99_01375</name>
</gene>
<dbReference type="EMBL" id="CP032489">
    <property type="protein sequence ID" value="AYD46384.1"/>
    <property type="molecule type" value="Genomic_DNA"/>
</dbReference>
<feature type="domain" description="HTH cro/C1-type" evidence="1">
    <location>
        <begin position="32"/>
        <end position="73"/>
    </location>
</feature>
<name>A0A386HLZ4_9BACT</name>
<dbReference type="CDD" id="cd00093">
    <property type="entry name" value="HTH_XRE"/>
    <property type="match status" value="1"/>
</dbReference>
<dbReference type="GO" id="GO:0003677">
    <property type="term" value="F:DNA binding"/>
    <property type="evidence" value="ECO:0007669"/>
    <property type="project" value="InterPro"/>
</dbReference>
<dbReference type="InterPro" id="IPR010982">
    <property type="entry name" value="Lambda_DNA-bd_dom_sf"/>
</dbReference>
<evidence type="ECO:0000313" key="3">
    <source>
        <dbReference type="Proteomes" id="UP000266118"/>
    </source>
</evidence>
<dbReference type="OrthoDB" id="769934at2"/>